<comment type="similarity">
    <text evidence="1">Belongs to the nematode transthyretin-like family.</text>
</comment>
<accession>A0A915HK97</accession>
<evidence type="ECO:0000256" key="1">
    <source>
        <dbReference type="ARBA" id="ARBA00010112"/>
    </source>
</evidence>
<dbReference type="InterPro" id="IPR038479">
    <property type="entry name" value="Transthyretin-like_sf"/>
</dbReference>
<protein>
    <submittedName>
        <fullName evidence="3">Transthyretin-like family protein</fullName>
    </submittedName>
</protein>
<dbReference type="Pfam" id="PF01060">
    <property type="entry name" value="TTR-52"/>
    <property type="match status" value="1"/>
</dbReference>
<dbReference type="PANTHER" id="PTHR21700">
    <property type="entry name" value="TRANSTHYRETIN-LIKE FAMILY PROTEIN-RELATED"/>
    <property type="match status" value="1"/>
</dbReference>
<reference evidence="3" key="1">
    <citation type="submission" date="2022-11" db="UniProtKB">
        <authorList>
            <consortium name="WormBaseParasite"/>
        </authorList>
    </citation>
    <scope>IDENTIFICATION</scope>
</reference>
<proteinExistence type="inferred from homology"/>
<dbReference type="Gene3D" id="2.60.40.3330">
    <property type="match status" value="1"/>
</dbReference>
<dbReference type="GO" id="GO:0009986">
    <property type="term" value="C:cell surface"/>
    <property type="evidence" value="ECO:0007669"/>
    <property type="project" value="InterPro"/>
</dbReference>
<dbReference type="WBParaSite" id="nRc.2.0.1.t02393-RA">
    <property type="protein sequence ID" value="nRc.2.0.1.t02393-RA"/>
    <property type="gene ID" value="nRc.2.0.1.g02393"/>
</dbReference>
<dbReference type="OMA" id="MQIEFES"/>
<organism evidence="2 3">
    <name type="scientific">Romanomermis culicivorax</name>
    <name type="common">Nematode worm</name>
    <dbReference type="NCBI Taxonomy" id="13658"/>
    <lineage>
        <taxon>Eukaryota</taxon>
        <taxon>Metazoa</taxon>
        <taxon>Ecdysozoa</taxon>
        <taxon>Nematoda</taxon>
        <taxon>Enoplea</taxon>
        <taxon>Dorylaimia</taxon>
        <taxon>Mermithida</taxon>
        <taxon>Mermithoidea</taxon>
        <taxon>Mermithidae</taxon>
        <taxon>Romanomermis</taxon>
    </lineage>
</organism>
<name>A0A915HK97_ROMCU</name>
<dbReference type="AlphaFoldDB" id="A0A915HK97"/>
<keyword evidence="2" id="KW-1185">Reference proteome</keyword>
<sequence>MTIFCSPKDTFDFDDVLDEATTDADGHFYVEGKTAEVTPIDPMLKIYHDCDDQYMPCQRRWKLFLPKSFILNSTDETARSAEKIFDAGEMNLESYWHKESRTCWH</sequence>
<dbReference type="Proteomes" id="UP000887565">
    <property type="component" value="Unplaced"/>
</dbReference>
<evidence type="ECO:0000313" key="2">
    <source>
        <dbReference type="Proteomes" id="UP000887565"/>
    </source>
</evidence>
<dbReference type="InterPro" id="IPR001534">
    <property type="entry name" value="Transthyretin-like"/>
</dbReference>
<evidence type="ECO:0000313" key="3">
    <source>
        <dbReference type="WBParaSite" id="nRc.2.0.1.t02393-RA"/>
    </source>
</evidence>